<dbReference type="SUPFAM" id="SSF75516">
    <property type="entry name" value="Pheromone-binding domain of LuxR-like quorum-sensing transcription factors"/>
    <property type="match status" value="1"/>
</dbReference>
<dbReference type="InterPro" id="IPR016032">
    <property type="entry name" value="Sig_transdc_resp-reg_C-effctor"/>
</dbReference>
<evidence type="ECO:0000256" key="2">
    <source>
        <dbReference type="ARBA" id="ARBA00023125"/>
    </source>
</evidence>
<dbReference type="SUPFAM" id="SSF46894">
    <property type="entry name" value="C-terminal effector domain of the bipartite response regulators"/>
    <property type="match status" value="1"/>
</dbReference>
<accession>A0A1H8HPA7</accession>
<dbReference type="CDD" id="cd06170">
    <property type="entry name" value="LuxR_C_like"/>
    <property type="match status" value="1"/>
</dbReference>
<dbReference type="Proteomes" id="UP000199054">
    <property type="component" value="Unassembled WGS sequence"/>
</dbReference>
<keyword evidence="1" id="KW-0805">Transcription regulation</keyword>
<dbReference type="InterPro" id="IPR005143">
    <property type="entry name" value="TF_LuxR_autoind-bd_dom"/>
</dbReference>
<evidence type="ECO:0000313" key="6">
    <source>
        <dbReference type="Proteomes" id="UP000199054"/>
    </source>
</evidence>
<dbReference type="InterPro" id="IPR000792">
    <property type="entry name" value="Tscrpt_reg_LuxR_C"/>
</dbReference>
<gene>
    <name evidence="5" type="ORF">SAMN04489859_101028</name>
</gene>
<name>A0A1H8HPA7_9RHOB</name>
<sequence>MLQKLSLYVANICAAEDSAQIDTVLARAVQDLNFVSYNLSCGKLNPQDFMTDPDLTSWTTHELEAYDRDRWGRRDPLLQRLEGREPAAHTWCSTDWLETPYHDYSEYVHGVGIGGGVTVPLASSTGRFNAMTLLTLTPEISGDQLAATQILANVAQSRLAATGLLHAGTGSSAAAFRTLSNRQREILHWAAMGKSNAEIAVIMDQTKRGIDYHISEITRKLG</sequence>
<dbReference type="PROSITE" id="PS50043">
    <property type="entry name" value="HTH_LUXR_2"/>
    <property type="match status" value="1"/>
</dbReference>
<protein>
    <submittedName>
        <fullName evidence="5">Transcriptional regulator, LuxR family</fullName>
    </submittedName>
</protein>
<dbReference type="STRING" id="34002.SAMN04489859_101028"/>
<dbReference type="InterPro" id="IPR036388">
    <property type="entry name" value="WH-like_DNA-bd_sf"/>
</dbReference>
<dbReference type="GO" id="GO:0003677">
    <property type="term" value="F:DNA binding"/>
    <property type="evidence" value="ECO:0007669"/>
    <property type="project" value="UniProtKB-KW"/>
</dbReference>
<keyword evidence="3" id="KW-0804">Transcription</keyword>
<evidence type="ECO:0000256" key="1">
    <source>
        <dbReference type="ARBA" id="ARBA00023015"/>
    </source>
</evidence>
<dbReference type="EMBL" id="FODE01000010">
    <property type="protein sequence ID" value="SEN58041.1"/>
    <property type="molecule type" value="Genomic_DNA"/>
</dbReference>
<dbReference type="Pfam" id="PF00196">
    <property type="entry name" value="GerE"/>
    <property type="match status" value="1"/>
</dbReference>
<dbReference type="RefSeq" id="WP_170851789.1">
    <property type="nucleotide sequence ID" value="NZ_CP067124.1"/>
</dbReference>
<dbReference type="GO" id="GO:0006355">
    <property type="term" value="P:regulation of DNA-templated transcription"/>
    <property type="evidence" value="ECO:0007669"/>
    <property type="project" value="InterPro"/>
</dbReference>
<evidence type="ECO:0000313" key="5">
    <source>
        <dbReference type="EMBL" id="SEN58041.1"/>
    </source>
</evidence>
<proteinExistence type="predicted"/>
<dbReference type="Gene3D" id="3.30.450.80">
    <property type="entry name" value="Transcription factor LuxR-like, autoinducer-binding domain"/>
    <property type="match status" value="1"/>
</dbReference>
<dbReference type="Gene3D" id="1.10.10.10">
    <property type="entry name" value="Winged helix-like DNA-binding domain superfamily/Winged helix DNA-binding domain"/>
    <property type="match status" value="1"/>
</dbReference>
<organism evidence="5 6">
    <name type="scientific">Paracoccus alcaliphilus</name>
    <dbReference type="NCBI Taxonomy" id="34002"/>
    <lineage>
        <taxon>Bacteria</taxon>
        <taxon>Pseudomonadati</taxon>
        <taxon>Pseudomonadota</taxon>
        <taxon>Alphaproteobacteria</taxon>
        <taxon>Rhodobacterales</taxon>
        <taxon>Paracoccaceae</taxon>
        <taxon>Paracoccus</taxon>
    </lineage>
</organism>
<evidence type="ECO:0000256" key="3">
    <source>
        <dbReference type="ARBA" id="ARBA00023163"/>
    </source>
</evidence>
<keyword evidence="2" id="KW-0238">DNA-binding</keyword>
<keyword evidence="6" id="KW-1185">Reference proteome</keyword>
<dbReference type="AlphaFoldDB" id="A0A1H8HPA7"/>
<feature type="domain" description="HTH luxR-type" evidence="4">
    <location>
        <begin position="172"/>
        <end position="222"/>
    </location>
</feature>
<evidence type="ECO:0000259" key="4">
    <source>
        <dbReference type="PROSITE" id="PS50043"/>
    </source>
</evidence>
<dbReference type="Pfam" id="PF03472">
    <property type="entry name" value="Autoind_bind"/>
    <property type="match status" value="1"/>
</dbReference>
<dbReference type="InterPro" id="IPR036693">
    <property type="entry name" value="TF_LuxR_autoind-bd_dom_sf"/>
</dbReference>
<reference evidence="5 6" key="1">
    <citation type="submission" date="2016-10" db="EMBL/GenBank/DDBJ databases">
        <authorList>
            <person name="de Groot N.N."/>
        </authorList>
    </citation>
    <scope>NUCLEOTIDE SEQUENCE [LARGE SCALE GENOMIC DNA]</scope>
    <source>
        <strain evidence="5 6">DSM 8512</strain>
    </source>
</reference>
<dbReference type="SMART" id="SM00421">
    <property type="entry name" value="HTH_LUXR"/>
    <property type="match status" value="1"/>
</dbReference>
<dbReference type="PRINTS" id="PR00038">
    <property type="entry name" value="HTHLUXR"/>
</dbReference>